<proteinExistence type="predicted"/>
<accession>A0ABR2H913</accession>
<evidence type="ECO:0000313" key="3">
    <source>
        <dbReference type="EMBL" id="KAK8842700.1"/>
    </source>
</evidence>
<dbReference type="Gene3D" id="6.10.250.3180">
    <property type="match status" value="1"/>
</dbReference>
<organism evidence="3 4">
    <name type="scientific">Tritrichomonas musculus</name>
    <dbReference type="NCBI Taxonomy" id="1915356"/>
    <lineage>
        <taxon>Eukaryota</taxon>
        <taxon>Metamonada</taxon>
        <taxon>Parabasalia</taxon>
        <taxon>Tritrichomonadida</taxon>
        <taxon>Tritrichomonadidae</taxon>
        <taxon>Tritrichomonas</taxon>
    </lineage>
</organism>
<dbReference type="InterPro" id="IPR010684">
    <property type="entry name" value="RNA_pol_II_trans_fac_SIII_A"/>
</dbReference>
<protein>
    <recommendedName>
        <fullName evidence="5">Elongin-A</fullName>
    </recommendedName>
</protein>
<gene>
    <name evidence="3" type="ORF">M9Y10_025561</name>
</gene>
<dbReference type="EMBL" id="JAPFFF010000037">
    <property type="protein sequence ID" value="KAK8842700.1"/>
    <property type="molecule type" value="Genomic_DNA"/>
</dbReference>
<evidence type="ECO:0008006" key="5">
    <source>
        <dbReference type="Google" id="ProtNLM"/>
    </source>
</evidence>
<evidence type="ECO:0000256" key="1">
    <source>
        <dbReference type="SAM" id="Coils"/>
    </source>
</evidence>
<comment type="caution">
    <text evidence="3">The sequence shown here is derived from an EMBL/GenBank/DDBJ whole genome shotgun (WGS) entry which is preliminary data.</text>
</comment>
<evidence type="ECO:0000313" key="4">
    <source>
        <dbReference type="Proteomes" id="UP001470230"/>
    </source>
</evidence>
<sequence length="185" mass="21557">MIKIHKLKSLRDICLDKIQTHDLSLVCFDGIPPHLIDLILKNVNSPNELARIQDAKTNKNSEQFAESVDERWHKFVLSIFWVGKKNQPELPPKTTWRMFYDDLERKNKENKEALTQKLQKDKIIKEKMKKKKSKIVDDQTAKQVLRTAALTQRPSAGYRSISPHNNPSYGKGARDLLKKMSKFNF</sequence>
<evidence type="ECO:0000256" key="2">
    <source>
        <dbReference type="SAM" id="MobiDB-lite"/>
    </source>
</evidence>
<feature type="region of interest" description="Disordered" evidence="2">
    <location>
        <begin position="154"/>
        <end position="173"/>
    </location>
</feature>
<reference evidence="3 4" key="1">
    <citation type="submission" date="2024-04" db="EMBL/GenBank/DDBJ databases">
        <title>Tritrichomonas musculus Genome.</title>
        <authorList>
            <person name="Alves-Ferreira E."/>
            <person name="Grigg M."/>
            <person name="Lorenzi H."/>
            <person name="Galac M."/>
        </authorList>
    </citation>
    <scope>NUCLEOTIDE SEQUENCE [LARGE SCALE GENOMIC DNA]</scope>
    <source>
        <strain evidence="3 4">EAF2021</strain>
    </source>
</reference>
<keyword evidence="1" id="KW-0175">Coiled coil</keyword>
<name>A0ABR2H913_9EUKA</name>
<keyword evidence="4" id="KW-1185">Reference proteome</keyword>
<dbReference type="Pfam" id="PF06881">
    <property type="entry name" value="Elongin_A"/>
    <property type="match status" value="1"/>
</dbReference>
<feature type="coiled-coil region" evidence="1">
    <location>
        <begin position="100"/>
        <end position="131"/>
    </location>
</feature>
<dbReference type="Proteomes" id="UP001470230">
    <property type="component" value="Unassembled WGS sequence"/>
</dbReference>